<reference evidence="2 3" key="1">
    <citation type="submission" date="2019-07" db="EMBL/GenBank/DDBJ databases">
        <title>New species of Amycolatopsis and Streptomyces.</title>
        <authorList>
            <person name="Duangmal K."/>
            <person name="Teo W.F.A."/>
            <person name="Lipun K."/>
        </authorList>
    </citation>
    <scope>NUCLEOTIDE SEQUENCE [LARGE SCALE GENOMIC DNA]</scope>
    <source>
        <strain evidence="2 3">JCM 30562</strain>
    </source>
</reference>
<dbReference type="InterPro" id="IPR009081">
    <property type="entry name" value="PP-bd_ACP"/>
</dbReference>
<dbReference type="SUPFAM" id="SSF47336">
    <property type="entry name" value="ACP-like"/>
    <property type="match status" value="1"/>
</dbReference>
<protein>
    <submittedName>
        <fullName evidence="2">Acyl carrier protein</fullName>
    </submittedName>
</protein>
<organism evidence="2 3">
    <name type="scientific">Amycolatopsis acidiphila</name>
    <dbReference type="NCBI Taxonomy" id="715473"/>
    <lineage>
        <taxon>Bacteria</taxon>
        <taxon>Bacillati</taxon>
        <taxon>Actinomycetota</taxon>
        <taxon>Actinomycetes</taxon>
        <taxon>Pseudonocardiales</taxon>
        <taxon>Pseudonocardiaceae</taxon>
        <taxon>Amycolatopsis</taxon>
    </lineage>
</organism>
<dbReference type="Gene3D" id="1.10.1200.10">
    <property type="entry name" value="ACP-like"/>
    <property type="match status" value="1"/>
</dbReference>
<evidence type="ECO:0000259" key="1">
    <source>
        <dbReference type="PROSITE" id="PS50075"/>
    </source>
</evidence>
<accession>A0A557ZP82</accession>
<dbReference type="Pfam" id="PF00550">
    <property type="entry name" value="PP-binding"/>
    <property type="match status" value="1"/>
</dbReference>
<dbReference type="OrthoDB" id="3628001at2"/>
<dbReference type="PROSITE" id="PS50075">
    <property type="entry name" value="CARRIER"/>
    <property type="match status" value="1"/>
</dbReference>
<gene>
    <name evidence="2" type="ORF">FNH06_38625</name>
</gene>
<name>A0A557ZP82_9PSEU</name>
<sequence>MSEPSLADIRKIVSDTFLLDPALVQPDTPLEELGIDSKGRIRLLATLEVFYEVTIDLDERDRLTDIAAVAQVLAEALRHKPGETAAS</sequence>
<comment type="caution">
    <text evidence="2">The sequence shown here is derived from an EMBL/GenBank/DDBJ whole genome shotgun (WGS) entry which is preliminary data.</text>
</comment>
<evidence type="ECO:0000313" key="2">
    <source>
        <dbReference type="EMBL" id="TVT13821.1"/>
    </source>
</evidence>
<keyword evidence="3" id="KW-1185">Reference proteome</keyword>
<feature type="domain" description="Carrier" evidence="1">
    <location>
        <begin position="1"/>
        <end position="77"/>
    </location>
</feature>
<dbReference type="EMBL" id="VJZA01000153">
    <property type="protein sequence ID" value="TVT13821.1"/>
    <property type="molecule type" value="Genomic_DNA"/>
</dbReference>
<evidence type="ECO:0000313" key="3">
    <source>
        <dbReference type="Proteomes" id="UP000318578"/>
    </source>
</evidence>
<dbReference type="Proteomes" id="UP000318578">
    <property type="component" value="Unassembled WGS sequence"/>
</dbReference>
<proteinExistence type="predicted"/>
<dbReference type="AlphaFoldDB" id="A0A557ZP82"/>
<dbReference type="RefSeq" id="WP_144646049.1">
    <property type="nucleotide sequence ID" value="NZ_BNAX01000022.1"/>
</dbReference>
<dbReference type="InterPro" id="IPR036736">
    <property type="entry name" value="ACP-like_sf"/>
</dbReference>